<evidence type="ECO:0000256" key="1">
    <source>
        <dbReference type="SAM" id="MobiDB-lite"/>
    </source>
</evidence>
<dbReference type="RefSeq" id="WP_184099009.1">
    <property type="nucleotide sequence ID" value="NZ_JACHHN010000002.1"/>
</dbReference>
<feature type="region of interest" description="Disordered" evidence="1">
    <location>
        <begin position="400"/>
        <end position="431"/>
    </location>
</feature>
<evidence type="ECO:0000256" key="2">
    <source>
        <dbReference type="SAM" id="Phobius"/>
    </source>
</evidence>
<keyword evidence="2" id="KW-0812">Transmembrane</keyword>
<dbReference type="AlphaFoldDB" id="A0A840RBD1"/>
<feature type="chain" id="PRO_5033041478" description="Oxygen tolerance protein BatD" evidence="3">
    <location>
        <begin position="22"/>
        <end position="431"/>
    </location>
</feature>
<name>A0A840RBD1_9NEIS</name>
<evidence type="ECO:0000313" key="5">
    <source>
        <dbReference type="Proteomes" id="UP000543030"/>
    </source>
</evidence>
<proteinExistence type="predicted"/>
<reference evidence="4 5" key="1">
    <citation type="submission" date="2020-08" db="EMBL/GenBank/DDBJ databases">
        <title>Genomic Encyclopedia of Type Strains, Phase IV (KMG-IV): sequencing the most valuable type-strain genomes for metagenomic binning, comparative biology and taxonomic classification.</title>
        <authorList>
            <person name="Goeker M."/>
        </authorList>
    </citation>
    <scope>NUCLEOTIDE SEQUENCE [LARGE SCALE GENOMIC DNA]</scope>
    <source>
        <strain evidence="4 5">DSM 18233</strain>
    </source>
</reference>
<keyword evidence="2" id="KW-1133">Transmembrane helix</keyword>
<dbReference type="PANTHER" id="PTHR40940:SF1">
    <property type="entry name" value="PROTEIN BATD"/>
    <property type="match status" value="1"/>
</dbReference>
<evidence type="ECO:0000256" key="3">
    <source>
        <dbReference type="SAM" id="SignalP"/>
    </source>
</evidence>
<organism evidence="4 5">
    <name type="scientific">Silvimonas terrae</name>
    <dbReference type="NCBI Taxonomy" id="300266"/>
    <lineage>
        <taxon>Bacteria</taxon>
        <taxon>Pseudomonadati</taxon>
        <taxon>Pseudomonadota</taxon>
        <taxon>Betaproteobacteria</taxon>
        <taxon>Neisseriales</taxon>
        <taxon>Chitinibacteraceae</taxon>
        <taxon>Silvimonas</taxon>
    </lineage>
</organism>
<keyword evidence="2" id="KW-0472">Membrane</keyword>
<feature type="transmembrane region" description="Helical" evidence="2">
    <location>
        <begin position="297"/>
        <end position="319"/>
    </location>
</feature>
<accession>A0A840RBD1</accession>
<keyword evidence="3" id="KW-0732">Signal</keyword>
<dbReference type="PANTHER" id="PTHR40940">
    <property type="entry name" value="PROTEIN BATD-RELATED"/>
    <property type="match status" value="1"/>
</dbReference>
<gene>
    <name evidence="4" type="ORF">HNQ50_001461</name>
</gene>
<evidence type="ECO:0008006" key="6">
    <source>
        <dbReference type="Google" id="ProtNLM"/>
    </source>
</evidence>
<keyword evidence="5" id="KW-1185">Reference proteome</keyword>
<dbReference type="Proteomes" id="UP000543030">
    <property type="component" value="Unassembled WGS sequence"/>
</dbReference>
<sequence length="431" mass="46808">MRRLLLILCLSVLLPCPAAYAASSMARAHLEPATPVMPGQLVKLVVDALTTNWFTAAPLYPAIDIPGAIASPPSDDAENFNIEINGVKWFGVSRSYMITPQNDGDLKIPAISLQLEVGQVGKTTARTQPLTLSVKAVSRPAGAENAIGTTRLQITQQISRPLTGLKQGDAFTRTIIVSVDGVQGMLLPPVSFPPVPGLAVYPKQGQIKDITKDRQGFLGSTRQDAATYVIQQAGNYTLPAISVVWWDTRAGQLRTAVAPALTLSAAATPAYKPELALPTEASGPAPARIRHIDVVRLAQMVAVVVITLLLLWWSLPHLWRRGVRWYRRPRQINAARLAWHQLRMALRGHQPAKLVPALYHWLDATQPNGPAQLRSVLEAAQAATWLGAIYDKEATATPPALSAQDLQPSRTKQEPNKRSALTPLNPDNRAF</sequence>
<evidence type="ECO:0000313" key="4">
    <source>
        <dbReference type="EMBL" id="MBB5190739.1"/>
    </source>
</evidence>
<protein>
    <recommendedName>
        <fullName evidence="6">Oxygen tolerance protein BatD</fullName>
    </recommendedName>
</protein>
<dbReference type="EMBL" id="JACHHN010000002">
    <property type="protein sequence ID" value="MBB5190739.1"/>
    <property type="molecule type" value="Genomic_DNA"/>
</dbReference>
<comment type="caution">
    <text evidence="4">The sequence shown here is derived from an EMBL/GenBank/DDBJ whole genome shotgun (WGS) entry which is preliminary data.</text>
</comment>
<dbReference type="InterPro" id="IPR025738">
    <property type="entry name" value="BatD"/>
</dbReference>
<feature type="signal peptide" evidence="3">
    <location>
        <begin position="1"/>
        <end position="21"/>
    </location>
</feature>